<feature type="repeat" description="TPR" evidence="1">
    <location>
        <begin position="125"/>
        <end position="158"/>
    </location>
</feature>
<comment type="caution">
    <text evidence="4">The sequence shown here is derived from an EMBL/GenBank/DDBJ whole genome shotgun (WGS) entry which is preliminary data.</text>
</comment>
<dbReference type="PROSITE" id="PS50005">
    <property type="entry name" value="TPR"/>
    <property type="match status" value="1"/>
</dbReference>
<dbReference type="SUPFAM" id="SSF48452">
    <property type="entry name" value="TPR-like"/>
    <property type="match status" value="1"/>
</dbReference>
<sequence length="478" mass="51140">MTREARALPGCLLVTALLSAGGAAAQAPPAAPETLSLRPADASGSDQELPFGPDGPRLPMRRGRDAADSIGSPDPAPSEEPPAAPDAQGEFRLNLLAAQLRAQIGDLPEARARFEALRAARPESAEPLNGLAGVAQQTGRWRQALALYQDSLRLEPGDPSVTDVIAVIERAQASRLRADVEYRQLEGGTGAGRTSAVIAGLSGHQLLSNGWRLGLSLDLAHVDADRIQRANGAVESFSGLRQRGEIYGQHTGLDGQVLTGSLFLSGDTPGVGIRWERPDDRGTTFLRAEYRRPNWDFLQSIVEDGTRDRLALARSQRVGRDVSLRLEVAGNRYGIRGDGDVARSITVTGEARLAGLGGLRGLSTAYVLDGEYVLDRSERFNSGGARYAPLPILDREVHAVVLTYSGVWGNRIADGILAYEASGGYGIDRYGKAGPLVYAAVGYNRDNLEFRLRANYVQDIGRTRGTSSGYGASLTWVF</sequence>
<evidence type="ECO:0000313" key="4">
    <source>
        <dbReference type="EMBL" id="TPG57704.1"/>
    </source>
</evidence>
<feature type="chain" id="PRO_5021330883" evidence="3">
    <location>
        <begin position="26"/>
        <end position="478"/>
    </location>
</feature>
<dbReference type="InterPro" id="IPR019734">
    <property type="entry name" value="TPR_rpt"/>
</dbReference>
<dbReference type="Gene3D" id="1.25.40.10">
    <property type="entry name" value="Tetratricopeptide repeat domain"/>
    <property type="match status" value="1"/>
</dbReference>
<feature type="signal peptide" evidence="3">
    <location>
        <begin position="1"/>
        <end position="25"/>
    </location>
</feature>
<dbReference type="EMBL" id="RCZP01000007">
    <property type="protein sequence ID" value="TPG57704.1"/>
    <property type="molecule type" value="Genomic_DNA"/>
</dbReference>
<accession>A0A502G7F6</accession>
<organism evidence="4 5">
    <name type="scientific">Muricoccus nepalensis</name>
    <dbReference type="NCBI Taxonomy" id="1854500"/>
    <lineage>
        <taxon>Bacteria</taxon>
        <taxon>Pseudomonadati</taxon>
        <taxon>Pseudomonadota</taxon>
        <taxon>Alphaproteobacteria</taxon>
        <taxon>Acetobacterales</taxon>
        <taxon>Roseomonadaceae</taxon>
        <taxon>Muricoccus</taxon>
    </lineage>
</organism>
<reference evidence="4 5" key="1">
    <citation type="journal article" date="2019" name="Environ. Microbiol.">
        <title>Species interactions and distinct microbial communities in high Arctic permafrost affected cryosols are associated with the CH4 and CO2 gas fluxes.</title>
        <authorList>
            <person name="Altshuler I."/>
            <person name="Hamel J."/>
            <person name="Turney S."/>
            <person name="Magnuson E."/>
            <person name="Levesque R."/>
            <person name="Greer C."/>
            <person name="Whyte L.G."/>
        </authorList>
    </citation>
    <scope>NUCLEOTIDE SEQUENCE [LARGE SCALE GENOMIC DNA]</scope>
    <source>
        <strain evidence="4 5">S9.3B</strain>
    </source>
</reference>
<evidence type="ECO:0000256" key="1">
    <source>
        <dbReference type="PROSITE-ProRule" id="PRU00339"/>
    </source>
</evidence>
<dbReference type="InterPro" id="IPR011990">
    <property type="entry name" value="TPR-like_helical_dom_sf"/>
</dbReference>
<feature type="compositionally biased region" description="Pro residues" evidence="2">
    <location>
        <begin position="74"/>
        <end position="84"/>
    </location>
</feature>
<dbReference type="Proteomes" id="UP000317078">
    <property type="component" value="Unassembled WGS sequence"/>
</dbReference>
<dbReference type="OrthoDB" id="7293877at2"/>
<dbReference type="Pfam" id="PF14559">
    <property type="entry name" value="TPR_19"/>
    <property type="match status" value="1"/>
</dbReference>
<feature type="region of interest" description="Disordered" evidence="2">
    <location>
        <begin position="22"/>
        <end position="86"/>
    </location>
</feature>
<name>A0A502G7F6_9PROT</name>
<keyword evidence="5" id="KW-1185">Reference proteome</keyword>
<evidence type="ECO:0000313" key="5">
    <source>
        <dbReference type="Proteomes" id="UP000317078"/>
    </source>
</evidence>
<dbReference type="RefSeq" id="WP_140882625.1">
    <property type="nucleotide sequence ID" value="NZ_RCZP01000007.1"/>
</dbReference>
<dbReference type="AlphaFoldDB" id="A0A502G7F6"/>
<proteinExistence type="predicted"/>
<keyword evidence="1" id="KW-0802">TPR repeat</keyword>
<gene>
    <name evidence="4" type="ORF">EAH89_09735</name>
</gene>
<keyword evidence="3" id="KW-0732">Signal</keyword>
<evidence type="ECO:0000256" key="2">
    <source>
        <dbReference type="SAM" id="MobiDB-lite"/>
    </source>
</evidence>
<protein>
    <submittedName>
        <fullName evidence="4">Uncharacterized protein</fullName>
    </submittedName>
</protein>
<evidence type="ECO:0000256" key="3">
    <source>
        <dbReference type="SAM" id="SignalP"/>
    </source>
</evidence>